<comment type="caution">
    <text evidence="1">The sequence shown here is derived from an EMBL/GenBank/DDBJ whole genome shotgun (WGS) entry which is preliminary data.</text>
</comment>
<gene>
    <name evidence="1" type="ORF">E5336_08475</name>
</gene>
<dbReference type="EMBL" id="SRYG01000017">
    <property type="protein sequence ID" value="TGY65443.1"/>
    <property type="molecule type" value="Genomic_DNA"/>
</dbReference>
<keyword evidence="2" id="KW-1185">Reference proteome</keyword>
<accession>A0AC61R5V3</accession>
<name>A0AC61R5V3_9FIRM</name>
<reference evidence="1" key="1">
    <citation type="submission" date="2019-04" db="EMBL/GenBank/DDBJ databases">
        <title>Microbes associate with the intestines of laboratory mice.</title>
        <authorList>
            <person name="Navarre W."/>
            <person name="Wong E."/>
            <person name="Huang K."/>
            <person name="Tropini C."/>
            <person name="Ng K."/>
            <person name="Yu B."/>
        </authorList>
    </citation>
    <scope>NUCLEOTIDE SEQUENCE</scope>
    <source>
        <strain evidence="1">NM09_H32</strain>
    </source>
</reference>
<proteinExistence type="predicted"/>
<dbReference type="Proteomes" id="UP000308836">
    <property type="component" value="Unassembled WGS sequence"/>
</dbReference>
<organism evidence="1 2">
    <name type="scientific">Dubosiella muris</name>
    <dbReference type="NCBI Taxonomy" id="3038133"/>
    <lineage>
        <taxon>Bacteria</taxon>
        <taxon>Bacillati</taxon>
        <taxon>Bacillota</taxon>
        <taxon>Erysipelotrichia</taxon>
        <taxon>Erysipelotrichales</taxon>
        <taxon>Erysipelotrichaceae</taxon>
        <taxon>Dubosiella</taxon>
    </lineage>
</organism>
<evidence type="ECO:0000313" key="1">
    <source>
        <dbReference type="EMBL" id="TGY65443.1"/>
    </source>
</evidence>
<sequence>MKEQDEKAEKAKEAAVDAPSLDEVTIEEVKAVTAPVEEPKKPAEEPKASAEEKAAAYNAFNLDTIIEMANELGIEKTYDDYKKLLIANNDPEQIAKDLAQEATKAKSFTFEEDGYDVDLIPVLVAKVSDTIDWDAANLLPLGDRIQEACAMELGEDALANTNVYNTLFDTVREVLMIAQQENVHDLAQINEMTGADVKALVVKFMDVAYDILKSWQYNDVKYYEGFIYSVLSQFEELHQQLGTRAMMDVADLLILHGDFGLGDANYHYIIRENNIKDMIYFRFANVYRGIDRDKARAIAHEALQWVDGRYDYYQAILDILHN</sequence>
<protein>
    <submittedName>
        <fullName evidence="1">Neurofilament protein</fullName>
    </submittedName>
</protein>
<evidence type="ECO:0000313" key="2">
    <source>
        <dbReference type="Proteomes" id="UP000308836"/>
    </source>
</evidence>